<dbReference type="Pfam" id="PF02633">
    <property type="entry name" value="Creatininase"/>
    <property type="match status" value="1"/>
</dbReference>
<evidence type="ECO:0000256" key="1">
    <source>
        <dbReference type="ARBA" id="ARBA00001947"/>
    </source>
</evidence>
<evidence type="ECO:0000313" key="7">
    <source>
        <dbReference type="Proteomes" id="UP000030960"/>
    </source>
</evidence>
<dbReference type="EMBL" id="JSUQ01000022">
    <property type="protein sequence ID" value="KHQ50744.1"/>
    <property type="molecule type" value="Genomic_DNA"/>
</dbReference>
<dbReference type="Gene3D" id="3.40.50.10310">
    <property type="entry name" value="Creatininase"/>
    <property type="match status" value="1"/>
</dbReference>
<reference evidence="6 7" key="1">
    <citation type="submission" date="2014-10" db="EMBL/GenBank/DDBJ databases">
        <title>Genome sequence of Ponticoccus sp. strain UMTAT08 isolated from clonal culture of toxic dinoflagellate Alexandrium tamiyavanichii.</title>
        <authorList>
            <person name="Gan H.Y."/>
            <person name="Muhd D.-D."/>
            <person name="Mohd Noor M.E."/>
            <person name="Yeong Y.S."/>
            <person name="Usup G."/>
        </authorList>
    </citation>
    <scope>NUCLEOTIDE SEQUENCE [LARGE SCALE GENOMIC DNA]</scope>
    <source>
        <strain evidence="6 7">UMTAT08</strain>
    </source>
</reference>
<evidence type="ECO:0000256" key="5">
    <source>
        <dbReference type="ARBA" id="ARBA00024029"/>
    </source>
</evidence>
<dbReference type="Proteomes" id="UP000030960">
    <property type="component" value="Unassembled WGS sequence"/>
</dbReference>
<keyword evidence="7" id="KW-1185">Reference proteome</keyword>
<dbReference type="PANTHER" id="PTHR35005:SF1">
    <property type="entry name" value="2-AMINO-5-FORMYLAMINO-6-RIBOSYLAMINOPYRIMIDIN-4(3H)-ONE 5'-MONOPHOSPHATE DEFORMYLASE"/>
    <property type="match status" value="1"/>
</dbReference>
<dbReference type="GO" id="GO:0009231">
    <property type="term" value="P:riboflavin biosynthetic process"/>
    <property type="evidence" value="ECO:0007669"/>
    <property type="project" value="TreeGrafter"/>
</dbReference>
<accession>A0A0B3SJJ3</accession>
<dbReference type="InterPro" id="IPR024087">
    <property type="entry name" value="Creatininase-like_sf"/>
</dbReference>
<evidence type="ECO:0000256" key="4">
    <source>
        <dbReference type="ARBA" id="ARBA00022833"/>
    </source>
</evidence>
<name>A0A0B3SJJ3_9RHOB</name>
<proteinExistence type="inferred from homology"/>
<evidence type="ECO:0000256" key="3">
    <source>
        <dbReference type="ARBA" id="ARBA00022801"/>
    </source>
</evidence>
<dbReference type="OrthoDB" id="9801445at2"/>
<keyword evidence="4" id="KW-0862">Zinc</keyword>
<evidence type="ECO:0000256" key="2">
    <source>
        <dbReference type="ARBA" id="ARBA00022723"/>
    </source>
</evidence>
<organism evidence="6 7">
    <name type="scientific">Mameliella alba</name>
    <dbReference type="NCBI Taxonomy" id="561184"/>
    <lineage>
        <taxon>Bacteria</taxon>
        <taxon>Pseudomonadati</taxon>
        <taxon>Pseudomonadota</taxon>
        <taxon>Alphaproteobacteria</taxon>
        <taxon>Rhodobacterales</taxon>
        <taxon>Roseobacteraceae</taxon>
        <taxon>Mameliella</taxon>
    </lineage>
</organism>
<protein>
    <submittedName>
        <fullName evidence="6">Creatininase</fullName>
    </submittedName>
</protein>
<dbReference type="STRING" id="561184.SAMN05216376_11188"/>
<comment type="similarity">
    <text evidence="5">Belongs to the creatininase superfamily.</text>
</comment>
<dbReference type="PATRIC" id="fig|1515334.3.peg.4693"/>
<gene>
    <name evidence="6" type="ORF">OA50_04668</name>
</gene>
<dbReference type="SUPFAM" id="SSF102215">
    <property type="entry name" value="Creatininase"/>
    <property type="match status" value="1"/>
</dbReference>
<comment type="cofactor">
    <cofactor evidence="1">
        <name>Zn(2+)</name>
        <dbReference type="ChEBI" id="CHEBI:29105"/>
    </cofactor>
</comment>
<sequence length="264" mass="27736">MSAQGYWADLPSAAFPDLPQETVAVLPLGATEQHGPHLPLSVDSDLIGAVADRMLAALAPEQSVLVLPGLTITKSDEHIAFPGTLTLSAETLLAVLREIGASVARAGVTRLVLFNGHGGNSALLQVAARDLRLRHDLVVVSCSWGGFAEWQGIYAPESYAHDIHAGDSETSAMLALRPDRVDMSKARNFRPAMTDWESAFPHIGLAGKPASPGWLAQDLNGQGACGNAAAATADKGAALLDSAARGFAAFLAEFAGFDHRRERP</sequence>
<dbReference type="RefSeq" id="WP_043145591.1">
    <property type="nucleotide sequence ID" value="NZ_JSUQ01000022.1"/>
</dbReference>
<comment type="caution">
    <text evidence="6">The sequence shown here is derived from an EMBL/GenBank/DDBJ whole genome shotgun (WGS) entry which is preliminary data.</text>
</comment>
<dbReference type="InterPro" id="IPR003785">
    <property type="entry name" value="Creatininase/forma_Hydrolase"/>
</dbReference>
<dbReference type="GO" id="GO:0046872">
    <property type="term" value="F:metal ion binding"/>
    <property type="evidence" value="ECO:0007669"/>
    <property type="project" value="UniProtKB-KW"/>
</dbReference>
<dbReference type="AlphaFoldDB" id="A0A0B3SJJ3"/>
<dbReference type="PANTHER" id="PTHR35005">
    <property type="entry name" value="3-DEHYDRO-SCYLLO-INOSOSE HYDROLASE"/>
    <property type="match status" value="1"/>
</dbReference>
<evidence type="ECO:0000313" key="6">
    <source>
        <dbReference type="EMBL" id="KHQ50744.1"/>
    </source>
</evidence>
<dbReference type="GO" id="GO:0016811">
    <property type="term" value="F:hydrolase activity, acting on carbon-nitrogen (but not peptide) bonds, in linear amides"/>
    <property type="evidence" value="ECO:0007669"/>
    <property type="project" value="TreeGrafter"/>
</dbReference>
<keyword evidence="3" id="KW-0378">Hydrolase</keyword>
<keyword evidence="2" id="KW-0479">Metal-binding</keyword>